<reference evidence="2" key="1">
    <citation type="journal article" date="2014" name="Environ. Microbiol.">
        <title>Comparative genomics of the marine bacterial genus Glaciecola reveals the high degree of genomic diversity and genomic characteristic for cold adaptation.</title>
        <authorList>
            <person name="Qin Q.L."/>
            <person name="Xie B.B."/>
            <person name="Yu Y."/>
            <person name="Shu Y.L."/>
            <person name="Rong J.C."/>
            <person name="Zhang Y.J."/>
            <person name="Zhao D.L."/>
            <person name="Chen X.L."/>
            <person name="Zhang X.Y."/>
            <person name="Chen B."/>
            <person name="Zhou B.C."/>
            <person name="Zhang Y.Z."/>
        </authorList>
    </citation>
    <scope>NUCLEOTIDE SEQUENCE [LARGE SCALE GENOMIC DNA]</scope>
    <source>
        <strain evidence="2">ACAM 615</strain>
    </source>
</reference>
<gene>
    <name evidence="1" type="ORF">GPAL_0422</name>
</gene>
<name>K6ZAE2_9ALTE</name>
<protein>
    <submittedName>
        <fullName evidence="1">Uncharacterized protein</fullName>
    </submittedName>
</protein>
<sequence>MYISLDEQHPVLPNISNQLILLTEDNVIVNTEEPIEEPP</sequence>
<evidence type="ECO:0000313" key="2">
    <source>
        <dbReference type="Proteomes" id="UP000006251"/>
    </source>
</evidence>
<accession>K6ZAE2</accession>
<proteinExistence type="predicted"/>
<keyword evidence="2" id="KW-1185">Reference proteome</keyword>
<evidence type="ECO:0000313" key="1">
    <source>
        <dbReference type="EMBL" id="GAC27302.1"/>
    </source>
</evidence>
<dbReference type="EMBL" id="BAEQ01000009">
    <property type="protein sequence ID" value="GAC27302.1"/>
    <property type="molecule type" value="Genomic_DNA"/>
</dbReference>
<organism evidence="1 2">
    <name type="scientific">Brumicola pallidula DSM 14239 = ACAM 615</name>
    <dbReference type="NCBI Taxonomy" id="1121922"/>
    <lineage>
        <taxon>Bacteria</taxon>
        <taxon>Pseudomonadati</taxon>
        <taxon>Pseudomonadota</taxon>
        <taxon>Gammaproteobacteria</taxon>
        <taxon>Alteromonadales</taxon>
        <taxon>Alteromonadaceae</taxon>
        <taxon>Brumicola</taxon>
    </lineage>
</organism>
<comment type="caution">
    <text evidence="1">The sequence shown here is derived from an EMBL/GenBank/DDBJ whole genome shotgun (WGS) entry which is preliminary data.</text>
</comment>
<dbReference type="AlphaFoldDB" id="K6ZAE2"/>
<dbReference type="Proteomes" id="UP000006251">
    <property type="component" value="Unassembled WGS sequence"/>
</dbReference>